<protein>
    <recommendedName>
        <fullName evidence="10">Sulfate exporter family transporter</fullName>
    </recommendedName>
</protein>
<dbReference type="RefSeq" id="WP_016390986.1">
    <property type="nucleotide sequence ID" value="NZ_KE646811.1"/>
</dbReference>
<feature type="transmembrane region" description="Helical" evidence="7">
    <location>
        <begin position="7"/>
        <end position="27"/>
    </location>
</feature>
<comment type="subcellular location">
    <subcellularLocation>
        <location evidence="1">Cell membrane</location>
        <topology evidence="1">Multi-pass membrane protein</topology>
    </subcellularLocation>
</comment>
<feature type="transmembrane region" description="Helical" evidence="7">
    <location>
        <begin position="179"/>
        <end position="201"/>
    </location>
</feature>
<evidence type="ECO:0000256" key="5">
    <source>
        <dbReference type="ARBA" id="ARBA00022989"/>
    </source>
</evidence>
<feature type="transmembrane region" description="Helical" evidence="7">
    <location>
        <begin position="33"/>
        <end position="51"/>
    </location>
</feature>
<comment type="caution">
    <text evidence="8">The sequence shown here is derived from an EMBL/GenBank/DDBJ whole genome shotgun (WGS) entry which is preliminary data.</text>
</comment>
<keyword evidence="3" id="KW-1003">Cell membrane</keyword>
<proteinExistence type="inferred from homology"/>
<feature type="transmembrane region" description="Helical" evidence="7">
    <location>
        <begin position="277"/>
        <end position="295"/>
    </location>
</feature>
<evidence type="ECO:0000256" key="7">
    <source>
        <dbReference type="SAM" id="Phobius"/>
    </source>
</evidence>
<keyword evidence="6 7" id="KW-0472">Membrane</keyword>
<dbReference type="Proteomes" id="UP000015462">
    <property type="component" value="Unassembled WGS sequence"/>
</dbReference>
<feature type="transmembrane region" description="Helical" evidence="7">
    <location>
        <begin position="146"/>
        <end position="167"/>
    </location>
</feature>
<feature type="transmembrane region" description="Helical" evidence="7">
    <location>
        <begin position="116"/>
        <end position="134"/>
    </location>
</feature>
<dbReference type="Pfam" id="PF03601">
    <property type="entry name" value="Cons_hypoth698"/>
    <property type="match status" value="1"/>
</dbReference>
<dbReference type="EMBL" id="ASHL01000012">
    <property type="protein sequence ID" value="EPD12287.1"/>
    <property type="molecule type" value="Genomic_DNA"/>
</dbReference>
<organism evidence="8 9">
    <name type="scientific">Cycloclasticus pugetii</name>
    <dbReference type="NCBI Taxonomy" id="34068"/>
    <lineage>
        <taxon>Bacteria</taxon>
        <taxon>Pseudomonadati</taxon>
        <taxon>Pseudomonadota</taxon>
        <taxon>Gammaproteobacteria</taxon>
        <taxon>Thiotrichales</taxon>
        <taxon>Piscirickettsiaceae</taxon>
        <taxon>Cycloclasticus</taxon>
    </lineage>
</organism>
<comment type="similarity">
    <text evidence="2">Belongs to the UPF0324 family.</text>
</comment>
<dbReference type="PANTHER" id="PTHR30106">
    <property type="entry name" value="INNER MEMBRANE PROTEIN YEIH-RELATED"/>
    <property type="match status" value="1"/>
</dbReference>
<reference evidence="8 9" key="1">
    <citation type="journal article" date="2013" name="Genome Announc.">
        <title>Genome Sequence of the Pyrene- and Fluoranthene-Degrading Bacterium Cycloclasticus sp. Strain PY97M.</title>
        <authorList>
            <person name="Cui Z."/>
            <person name="Xu G."/>
            <person name="Li Q."/>
            <person name="Gao W."/>
            <person name="Zheng L."/>
        </authorList>
    </citation>
    <scope>NUCLEOTIDE SEQUENCE [LARGE SCALE GENOMIC DNA]</scope>
    <source>
        <strain evidence="8 9">PY97M</strain>
    </source>
</reference>
<feature type="transmembrane region" description="Helical" evidence="7">
    <location>
        <begin position="63"/>
        <end position="80"/>
    </location>
</feature>
<name>A0AB33YYW0_9GAMM</name>
<keyword evidence="9" id="KW-1185">Reference proteome</keyword>
<keyword evidence="5 7" id="KW-1133">Transmembrane helix</keyword>
<feature type="transmembrane region" description="Helical" evidence="7">
    <location>
        <begin position="307"/>
        <end position="328"/>
    </location>
</feature>
<evidence type="ECO:0008006" key="10">
    <source>
        <dbReference type="Google" id="ProtNLM"/>
    </source>
</evidence>
<keyword evidence="4 7" id="KW-0812">Transmembrane</keyword>
<evidence type="ECO:0000256" key="6">
    <source>
        <dbReference type="ARBA" id="ARBA00023136"/>
    </source>
</evidence>
<dbReference type="AlphaFoldDB" id="A0AB33YYW0"/>
<evidence type="ECO:0000256" key="4">
    <source>
        <dbReference type="ARBA" id="ARBA00022692"/>
    </source>
</evidence>
<sequence length="329" mass="35176">MKKIIYVIPGVALCCGMGFLAILLAAYVPVGAVTLAIILGLIVGNSLRINDQFKAGINYSEKYLLSIAIALLGVQLNFSILSELGYATILMIVFTMGVTIFSSLIFAKWFGFDKRCALLLGLGNGICGSSAVAATKDIVGANEEQVGLSIAIVNFLGTLGIFLLPFISHYLLNLSELNAGVLIGNTLQAVGQVLAAGFSVSQATGEAATIVKMVRILLLAPVILILIFMFSRVNLKTNEDLKVAYRIPLFVVGFFGFSVIQTFGLLKQEQVELVSTMSHYALIVAMSGIGLKIAFDGIIKNGKKTLLIASVIFGFQIIMSSSLILIFFK</sequence>
<accession>A0AB33YYW0</accession>
<dbReference type="GO" id="GO:0005886">
    <property type="term" value="C:plasma membrane"/>
    <property type="evidence" value="ECO:0007669"/>
    <property type="project" value="UniProtKB-SubCell"/>
</dbReference>
<dbReference type="PANTHER" id="PTHR30106:SF2">
    <property type="entry name" value="UPF0324 INNER MEMBRANE PROTEIN YEIH"/>
    <property type="match status" value="1"/>
</dbReference>
<evidence type="ECO:0000313" key="9">
    <source>
        <dbReference type="Proteomes" id="UP000015462"/>
    </source>
</evidence>
<feature type="transmembrane region" description="Helical" evidence="7">
    <location>
        <begin position="243"/>
        <end position="265"/>
    </location>
</feature>
<evidence type="ECO:0000313" key="8">
    <source>
        <dbReference type="EMBL" id="EPD12287.1"/>
    </source>
</evidence>
<evidence type="ECO:0000256" key="3">
    <source>
        <dbReference type="ARBA" id="ARBA00022475"/>
    </source>
</evidence>
<dbReference type="InterPro" id="IPR018383">
    <property type="entry name" value="UPF0324_pro"/>
</dbReference>
<gene>
    <name evidence="8" type="ORF">L196_10804</name>
</gene>
<evidence type="ECO:0000256" key="2">
    <source>
        <dbReference type="ARBA" id="ARBA00007977"/>
    </source>
</evidence>
<feature type="transmembrane region" description="Helical" evidence="7">
    <location>
        <begin position="213"/>
        <end position="231"/>
    </location>
</feature>
<evidence type="ECO:0000256" key="1">
    <source>
        <dbReference type="ARBA" id="ARBA00004651"/>
    </source>
</evidence>
<feature type="transmembrane region" description="Helical" evidence="7">
    <location>
        <begin position="86"/>
        <end position="107"/>
    </location>
</feature>